<evidence type="ECO:0000256" key="2">
    <source>
        <dbReference type="ARBA" id="ARBA00013194"/>
    </source>
</evidence>
<name>A0A316U677_9BASI</name>
<organism evidence="8 9">
    <name type="scientific">Pseudomicrostroma glucosiphilum</name>
    <dbReference type="NCBI Taxonomy" id="1684307"/>
    <lineage>
        <taxon>Eukaryota</taxon>
        <taxon>Fungi</taxon>
        <taxon>Dikarya</taxon>
        <taxon>Basidiomycota</taxon>
        <taxon>Ustilaginomycotina</taxon>
        <taxon>Exobasidiomycetes</taxon>
        <taxon>Microstromatales</taxon>
        <taxon>Microstromatales incertae sedis</taxon>
        <taxon>Pseudomicrostroma</taxon>
    </lineage>
</organism>
<comment type="catalytic activity">
    <reaction evidence="1 5">
        <text>[protein]-peptidylproline (omega=180) = [protein]-peptidylproline (omega=0)</text>
        <dbReference type="Rhea" id="RHEA:16237"/>
        <dbReference type="Rhea" id="RHEA-COMP:10747"/>
        <dbReference type="Rhea" id="RHEA-COMP:10748"/>
        <dbReference type="ChEBI" id="CHEBI:83833"/>
        <dbReference type="ChEBI" id="CHEBI:83834"/>
        <dbReference type="EC" id="5.2.1.8"/>
    </reaction>
</comment>
<evidence type="ECO:0000256" key="4">
    <source>
        <dbReference type="ARBA" id="ARBA00023235"/>
    </source>
</evidence>
<dbReference type="GO" id="GO:0003755">
    <property type="term" value="F:peptidyl-prolyl cis-trans isomerase activity"/>
    <property type="evidence" value="ECO:0007669"/>
    <property type="project" value="UniProtKB-KW"/>
</dbReference>
<feature type="signal peptide" evidence="6">
    <location>
        <begin position="1"/>
        <end position="20"/>
    </location>
</feature>
<dbReference type="Gene3D" id="3.10.50.40">
    <property type="match status" value="1"/>
</dbReference>
<dbReference type="PROSITE" id="PS50059">
    <property type="entry name" value="FKBP_PPIASE"/>
    <property type="match status" value="1"/>
</dbReference>
<feature type="domain" description="PPIase FKBP-type" evidence="7">
    <location>
        <begin position="45"/>
        <end position="133"/>
    </location>
</feature>
<dbReference type="SUPFAM" id="SSF54534">
    <property type="entry name" value="FKBP-like"/>
    <property type="match status" value="1"/>
</dbReference>
<keyword evidence="6" id="KW-0732">Signal</keyword>
<keyword evidence="4 5" id="KW-0413">Isomerase</keyword>
<evidence type="ECO:0000313" key="9">
    <source>
        <dbReference type="Proteomes" id="UP000245942"/>
    </source>
</evidence>
<proteinExistence type="predicted"/>
<dbReference type="InterPro" id="IPR044609">
    <property type="entry name" value="FKBP2/11"/>
</dbReference>
<reference evidence="8 9" key="1">
    <citation type="journal article" date="2018" name="Mol. Biol. Evol.">
        <title>Broad Genomic Sampling Reveals a Smut Pathogenic Ancestry of the Fungal Clade Ustilaginomycotina.</title>
        <authorList>
            <person name="Kijpornyongpan T."/>
            <person name="Mondo S.J."/>
            <person name="Barry K."/>
            <person name="Sandor L."/>
            <person name="Lee J."/>
            <person name="Lipzen A."/>
            <person name="Pangilinan J."/>
            <person name="LaButti K."/>
            <person name="Hainaut M."/>
            <person name="Henrissat B."/>
            <person name="Grigoriev I.V."/>
            <person name="Spatafora J.W."/>
            <person name="Aime M.C."/>
        </authorList>
    </citation>
    <scope>NUCLEOTIDE SEQUENCE [LARGE SCALE GENOMIC DNA]</scope>
    <source>
        <strain evidence="8 9">MCA 4718</strain>
    </source>
</reference>
<evidence type="ECO:0000259" key="7">
    <source>
        <dbReference type="PROSITE" id="PS50059"/>
    </source>
</evidence>
<feature type="chain" id="PRO_5016366909" description="peptidylprolyl isomerase" evidence="6">
    <location>
        <begin position="21"/>
        <end position="142"/>
    </location>
</feature>
<evidence type="ECO:0000313" key="8">
    <source>
        <dbReference type="EMBL" id="PWN20767.1"/>
    </source>
</evidence>
<keyword evidence="9" id="KW-1185">Reference proteome</keyword>
<accession>A0A316U677</accession>
<dbReference type="AlphaFoldDB" id="A0A316U677"/>
<dbReference type="Pfam" id="PF00254">
    <property type="entry name" value="FKBP_C"/>
    <property type="match status" value="1"/>
</dbReference>
<dbReference type="GO" id="GO:0005783">
    <property type="term" value="C:endoplasmic reticulum"/>
    <property type="evidence" value="ECO:0007669"/>
    <property type="project" value="TreeGrafter"/>
</dbReference>
<dbReference type="STRING" id="1684307.A0A316U677"/>
<sequence length="142" mass="15045">MRFVPLILAAAASAVALVDAKTPPSSLQIGIKHRPTECPVKSAHGDKLSMHYTGKLWEGEKFDSSLDRGTPFEFTLGVGQVIAGWDKGLQEMCEGEKRKLQIPPQDGYGDRGAGSSIPGGATLVFDVELLQISGPRAAAARA</sequence>
<dbReference type="FunFam" id="3.10.50.40:FF:000006">
    <property type="entry name" value="Peptidyl-prolyl cis-trans isomerase"/>
    <property type="match status" value="1"/>
</dbReference>
<dbReference type="GeneID" id="37011620"/>
<evidence type="ECO:0000256" key="3">
    <source>
        <dbReference type="ARBA" id="ARBA00023110"/>
    </source>
</evidence>
<dbReference type="EC" id="5.2.1.8" evidence="2 5"/>
<dbReference type="OrthoDB" id="1902587at2759"/>
<dbReference type="InterPro" id="IPR001179">
    <property type="entry name" value="PPIase_FKBP_dom"/>
</dbReference>
<gene>
    <name evidence="8" type="ORF">BCV69DRAFT_234549</name>
</gene>
<dbReference type="Proteomes" id="UP000245942">
    <property type="component" value="Unassembled WGS sequence"/>
</dbReference>
<dbReference type="InterPro" id="IPR046357">
    <property type="entry name" value="PPIase_dom_sf"/>
</dbReference>
<feature type="non-terminal residue" evidence="8">
    <location>
        <position position="142"/>
    </location>
</feature>
<protein>
    <recommendedName>
        <fullName evidence="2 5">peptidylprolyl isomerase</fullName>
        <ecNumber evidence="2 5">5.2.1.8</ecNumber>
    </recommendedName>
</protein>
<dbReference type="PANTHER" id="PTHR45779:SF7">
    <property type="entry name" value="PEPTIDYLPROLYL ISOMERASE"/>
    <property type="match status" value="1"/>
</dbReference>
<dbReference type="PANTHER" id="PTHR45779">
    <property type="entry name" value="PEPTIDYLPROLYL ISOMERASE"/>
    <property type="match status" value="1"/>
</dbReference>
<dbReference type="EMBL" id="KZ819327">
    <property type="protein sequence ID" value="PWN20767.1"/>
    <property type="molecule type" value="Genomic_DNA"/>
</dbReference>
<evidence type="ECO:0000256" key="6">
    <source>
        <dbReference type="SAM" id="SignalP"/>
    </source>
</evidence>
<evidence type="ECO:0000256" key="1">
    <source>
        <dbReference type="ARBA" id="ARBA00000971"/>
    </source>
</evidence>
<evidence type="ECO:0000256" key="5">
    <source>
        <dbReference type="PROSITE-ProRule" id="PRU00277"/>
    </source>
</evidence>
<dbReference type="RefSeq" id="XP_025347927.1">
    <property type="nucleotide sequence ID" value="XM_025489886.1"/>
</dbReference>
<keyword evidence="3 5" id="KW-0697">Rotamase</keyword>